<organism evidence="2 3">
    <name type="scientific">Trichonephila inaurata madagascariensis</name>
    <dbReference type="NCBI Taxonomy" id="2747483"/>
    <lineage>
        <taxon>Eukaryota</taxon>
        <taxon>Metazoa</taxon>
        <taxon>Ecdysozoa</taxon>
        <taxon>Arthropoda</taxon>
        <taxon>Chelicerata</taxon>
        <taxon>Arachnida</taxon>
        <taxon>Araneae</taxon>
        <taxon>Araneomorphae</taxon>
        <taxon>Entelegynae</taxon>
        <taxon>Araneoidea</taxon>
        <taxon>Nephilidae</taxon>
        <taxon>Trichonephila</taxon>
        <taxon>Trichonephila inaurata</taxon>
    </lineage>
</organism>
<evidence type="ECO:0000313" key="3">
    <source>
        <dbReference type="Proteomes" id="UP000886998"/>
    </source>
</evidence>
<evidence type="ECO:0000256" key="1">
    <source>
        <dbReference type="SAM" id="MobiDB-lite"/>
    </source>
</evidence>
<proteinExistence type="predicted"/>
<keyword evidence="3" id="KW-1185">Reference proteome</keyword>
<sequence length="77" mass="8501">MEKAEDFPPLSEPSAPDETAPLMETDSIPTDEDNEATCTKLVDLRDFQLLPARPAPRGDTANDYYGRMRGNKTASKT</sequence>
<protein>
    <submittedName>
        <fullName evidence="2">Uncharacterized protein</fullName>
    </submittedName>
</protein>
<dbReference type="Proteomes" id="UP000886998">
    <property type="component" value="Unassembled WGS sequence"/>
</dbReference>
<accession>A0A8X6M6V9</accession>
<dbReference type="AlphaFoldDB" id="A0A8X6M6V9"/>
<gene>
    <name evidence="2" type="ORF">TNIN_426161</name>
</gene>
<comment type="caution">
    <text evidence="2">The sequence shown here is derived from an EMBL/GenBank/DDBJ whole genome shotgun (WGS) entry which is preliminary data.</text>
</comment>
<name>A0A8X6M6V9_9ARAC</name>
<dbReference type="EMBL" id="BMAV01023871">
    <property type="protein sequence ID" value="GFS28162.1"/>
    <property type="molecule type" value="Genomic_DNA"/>
</dbReference>
<reference evidence="2" key="1">
    <citation type="submission" date="2020-08" db="EMBL/GenBank/DDBJ databases">
        <title>Multicomponent nature underlies the extraordinary mechanical properties of spider dragline silk.</title>
        <authorList>
            <person name="Kono N."/>
            <person name="Nakamura H."/>
            <person name="Mori M."/>
            <person name="Yoshida Y."/>
            <person name="Ohtoshi R."/>
            <person name="Malay A.D."/>
            <person name="Moran D.A.P."/>
            <person name="Tomita M."/>
            <person name="Numata K."/>
            <person name="Arakawa K."/>
        </authorList>
    </citation>
    <scope>NUCLEOTIDE SEQUENCE</scope>
</reference>
<evidence type="ECO:0000313" key="2">
    <source>
        <dbReference type="EMBL" id="GFS28162.1"/>
    </source>
</evidence>
<feature type="region of interest" description="Disordered" evidence="1">
    <location>
        <begin position="52"/>
        <end position="77"/>
    </location>
</feature>
<feature type="region of interest" description="Disordered" evidence="1">
    <location>
        <begin position="1"/>
        <end position="33"/>
    </location>
</feature>